<keyword evidence="5" id="KW-1185">Reference proteome</keyword>
<dbReference type="PANTHER" id="PTHR35788">
    <property type="entry name" value="EXPORTED PROTEIN-RELATED"/>
    <property type="match status" value="1"/>
</dbReference>
<dbReference type="RefSeq" id="WP_249285043.1">
    <property type="nucleotide sequence ID" value="NZ_JACRSO010000002.1"/>
</dbReference>
<sequence length="593" mass="64105">MNRDRNEEDRILNPAGEPYAAQPEQETDIPAGGDYAQQDGDDVGGVLPEEVFEQPEQQARRPAQRAESREEPELFEVRPKAGGQPPKKKKSNARLIAIIVAAVVVIAAAVGVYAWWSSQQAARQDELLAQTTIYPGIHINGVDVGGLTREEAQAKVDQANTQTLADIAIKLNHDGQDIALDFTKAGLTFDTASALDEAVSLGKDGEREARLQKIEELAKGYDITVPMELSDEAQLDAMLDEALNGIGVAAQDAKVTAFHPDQEVKFEYQEGTPGKEPNREEIASQLKTMLSQEQKEGSIAVTLQDVQPAVTVAQLKEQTQLVSKYQTTTTSNSNRNTNIRLACDSFQGRVLQPGEEFSFNNSTGERSTAKGYKAAPAIKNGNQFVDEPGGGVCQVSSTLYNAVLMADLEVTERYHHSIKSTYVPAGLDATVNYGGADFKFKNNKDTPVYLAYSFANQQLTIYIYGAPLADGVTIKTVGEVVGSIDPPADKTTVDNSLKPGERVQVIQRRTGTIAKGYKVYYDKDGNKVDTVLLHTDRYPAVQGEYRVGPNAPAATPTPSQSAEPSPSTPAQPTPSTDPEPDPTPEQPAGEGQE</sequence>
<feature type="compositionally biased region" description="Pro residues" evidence="1">
    <location>
        <begin position="566"/>
        <end position="585"/>
    </location>
</feature>
<dbReference type="PANTHER" id="PTHR35788:SF1">
    <property type="entry name" value="EXPORTED PROTEIN"/>
    <property type="match status" value="1"/>
</dbReference>
<proteinExistence type="predicted"/>
<comment type="caution">
    <text evidence="4">The sequence shown here is derived from an EMBL/GenBank/DDBJ whole genome shotgun (WGS) entry which is preliminary data.</text>
</comment>
<evidence type="ECO:0000259" key="3">
    <source>
        <dbReference type="Pfam" id="PF12229"/>
    </source>
</evidence>
<dbReference type="Proteomes" id="UP000654279">
    <property type="component" value="Unassembled WGS sequence"/>
</dbReference>
<reference evidence="4" key="1">
    <citation type="submission" date="2020-08" db="EMBL/GenBank/DDBJ databases">
        <title>Genome public.</title>
        <authorList>
            <person name="Liu C."/>
            <person name="Sun Q."/>
        </authorList>
    </citation>
    <scope>NUCLEOTIDE SEQUENCE</scope>
    <source>
        <strain evidence="4">NSJ-44</strain>
    </source>
</reference>
<organism evidence="4 5">
    <name type="scientific">Luoshenia tenuis</name>
    <dbReference type="NCBI Taxonomy" id="2763654"/>
    <lineage>
        <taxon>Bacteria</taxon>
        <taxon>Bacillati</taxon>
        <taxon>Bacillota</taxon>
        <taxon>Clostridia</taxon>
        <taxon>Christensenellales</taxon>
        <taxon>Christensenellaceae</taxon>
        <taxon>Luoshenia</taxon>
    </lineage>
</organism>
<accession>A0A926HIU2</accession>
<feature type="compositionally biased region" description="Low complexity" evidence="1">
    <location>
        <begin position="551"/>
        <end position="565"/>
    </location>
</feature>
<evidence type="ECO:0000256" key="1">
    <source>
        <dbReference type="SAM" id="MobiDB-lite"/>
    </source>
</evidence>
<feature type="compositionally biased region" description="Basic and acidic residues" evidence="1">
    <location>
        <begin position="1"/>
        <end position="11"/>
    </location>
</feature>
<gene>
    <name evidence="4" type="ORF">H8699_07000</name>
</gene>
<keyword evidence="2" id="KW-1133">Transmembrane helix</keyword>
<dbReference type="EMBL" id="JACRSO010000002">
    <property type="protein sequence ID" value="MBC8529172.1"/>
    <property type="molecule type" value="Genomic_DNA"/>
</dbReference>
<feature type="compositionally biased region" description="Basic and acidic residues" evidence="1">
    <location>
        <begin position="64"/>
        <end position="79"/>
    </location>
</feature>
<dbReference type="Pfam" id="PF04294">
    <property type="entry name" value="VanW"/>
    <property type="match status" value="1"/>
</dbReference>
<protein>
    <submittedName>
        <fullName evidence="4">VanW family protein</fullName>
    </submittedName>
</protein>
<name>A0A926HIU2_9FIRM</name>
<dbReference type="InterPro" id="IPR022029">
    <property type="entry name" value="YoaR-like_PG-bd"/>
</dbReference>
<dbReference type="InterPro" id="IPR007391">
    <property type="entry name" value="Vancomycin_resist_VanW"/>
</dbReference>
<evidence type="ECO:0000256" key="2">
    <source>
        <dbReference type="SAM" id="Phobius"/>
    </source>
</evidence>
<keyword evidence="2" id="KW-0472">Membrane</keyword>
<evidence type="ECO:0000313" key="5">
    <source>
        <dbReference type="Proteomes" id="UP000654279"/>
    </source>
</evidence>
<feature type="region of interest" description="Disordered" evidence="1">
    <location>
        <begin position="1"/>
        <end position="88"/>
    </location>
</feature>
<dbReference type="InterPro" id="IPR052913">
    <property type="entry name" value="Glycopeptide_resist_protein"/>
</dbReference>
<keyword evidence="2" id="KW-0812">Transmembrane</keyword>
<feature type="domain" description="YoaR-like putative peptidoglycan binding" evidence="3">
    <location>
        <begin position="181"/>
        <end position="294"/>
    </location>
</feature>
<dbReference type="AlphaFoldDB" id="A0A926HIU2"/>
<dbReference type="Pfam" id="PF12229">
    <property type="entry name" value="PG_binding_4"/>
    <property type="match status" value="1"/>
</dbReference>
<feature type="transmembrane region" description="Helical" evidence="2">
    <location>
        <begin position="95"/>
        <end position="116"/>
    </location>
</feature>
<evidence type="ECO:0000313" key="4">
    <source>
        <dbReference type="EMBL" id="MBC8529172.1"/>
    </source>
</evidence>
<feature type="region of interest" description="Disordered" evidence="1">
    <location>
        <begin position="545"/>
        <end position="593"/>
    </location>
</feature>